<keyword evidence="4" id="KW-1185">Reference proteome</keyword>
<dbReference type="EMBL" id="AMQN01005248">
    <property type="status" value="NOT_ANNOTATED_CDS"/>
    <property type="molecule type" value="Genomic_DNA"/>
</dbReference>
<evidence type="ECO:0000313" key="3">
    <source>
        <dbReference type="EnsemblMetazoa" id="CapteP200129"/>
    </source>
</evidence>
<dbReference type="EnsemblMetazoa" id="CapteT200129">
    <property type="protein sequence ID" value="CapteP200129"/>
    <property type="gene ID" value="CapteG200129"/>
</dbReference>
<evidence type="ECO:0000313" key="2">
    <source>
        <dbReference type="EMBL" id="ELU13071.1"/>
    </source>
</evidence>
<gene>
    <name evidence="2" type="ORF">CAPTEDRAFT_200129</name>
</gene>
<dbReference type="EMBL" id="KB295515">
    <property type="protein sequence ID" value="ELU13071.1"/>
    <property type="molecule type" value="Genomic_DNA"/>
</dbReference>
<accession>R7V9P2</accession>
<dbReference type="HOGENOM" id="CLU_1733206_0_0_1"/>
<sequence>MACISSDEEDEPARTGGAGSEKSNITLTLSEYMEAFLILIAVREERFPGDAGGMLKHLSTVQGLHKLFGAKAWLFYDRHFRLAKQHSPGISWDTADAELYMQAEGNSRDPRMLRSSISHVAELSADVTLTMVASDSVYIQHIIEIETGISW</sequence>
<dbReference type="Proteomes" id="UP000014760">
    <property type="component" value="Unassembled WGS sequence"/>
</dbReference>
<reference evidence="3" key="3">
    <citation type="submission" date="2015-06" db="UniProtKB">
        <authorList>
            <consortium name="EnsemblMetazoa"/>
        </authorList>
    </citation>
    <scope>IDENTIFICATION</scope>
</reference>
<protein>
    <submittedName>
        <fullName evidence="2 3">Uncharacterized protein</fullName>
    </submittedName>
</protein>
<dbReference type="OrthoDB" id="6070148at2759"/>
<name>R7V9P2_CAPTE</name>
<reference evidence="4" key="1">
    <citation type="submission" date="2012-12" db="EMBL/GenBank/DDBJ databases">
        <authorList>
            <person name="Hellsten U."/>
            <person name="Grimwood J."/>
            <person name="Chapman J.A."/>
            <person name="Shapiro H."/>
            <person name="Aerts A."/>
            <person name="Otillar R.P."/>
            <person name="Terry A.Y."/>
            <person name="Boore J.L."/>
            <person name="Simakov O."/>
            <person name="Marletaz F."/>
            <person name="Cho S.-J."/>
            <person name="Edsinger-Gonzales E."/>
            <person name="Havlak P."/>
            <person name="Kuo D.-H."/>
            <person name="Larsson T."/>
            <person name="Lv J."/>
            <person name="Arendt D."/>
            <person name="Savage R."/>
            <person name="Osoegawa K."/>
            <person name="de Jong P."/>
            <person name="Lindberg D.R."/>
            <person name="Seaver E.C."/>
            <person name="Weisblat D.A."/>
            <person name="Putnam N.H."/>
            <person name="Grigoriev I.V."/>
            <person name="Rokhsar D.S."/>
        </authorList>
    </citation>
    <scope>NUCLEOTIDE SEQUENCE</scope>
    <source>
        <strain evidence="4">I ESC-2004</strain>
    </source>
</reference>
<organism evidence="2">
    <name type="scientific">Capitella teleta</name>
    <name type="common">Polychaete worm</name>
    <dbReference type="NCBI Taxonomy" id="283909"/>
    <lineage>
        <taxon>Eukaryota</taxon>
        <taxon>Metazoa</taxon>
        <taxon>Spiralia</taxon>
        <taxon>Lophotrochozoa</taxon>
        <taxon>Annelida</taxon>
        <taxon>Polychaeta</taxon>
        <taxon>Sedentaria</taxon>
        <taxon>Scolecida</taxon>
        <taxon>Capitellidae</taxon>
        <taxon>Capitella</taxon>
    </lineage>
</organism>
<feature type="compositionally biased region" description="Acidic residues" evidence="1">
    <location>
        <begin position="1"/>
        <end position="11"/>
    </location>
</feature>
<reference evidence="2 4" key="2">
    <citation type="journal article" date="2013" name="Nature">
        <title>Insights into bilaterian evolution from three spiralian genomes.</title>
        <authorList>
            <person name="Simakov O."/>
            <person name="Marletaz F."/>
            <person name="Cho S.J."/>
            <person name="Edsinger-Gonzales E."/>
            <person name="Havlak P."/>
            <person name="Hellsten U."/>
            <person name="Kuo D.H."/>
            <person name="Larsson T."/>
            <person name="Lv J."/>
            <person name="Arendt D."/>
            <person name="Savage R."/>
            <person name="Osoegawa K."/>
            <person name="de Jong P."/>
            <person name="Grimwood J."/>
            <person name="Chapman J.A."/>
            <person name="Shapiro H."/>
            <person name="Aerts A."/>
            <person name="Otillar R.P."/>
            <person name="Terry A.Y."/>
            <person name="Boore J.L."/>
            <person name="Grigoriev I.V."/>
            <person name="Lindberg D.R."/>
            <person name="Seaver E.C."/>
            <person name="Weisblat D.A."/>
            <person name="Putnam N.H."/>
            <person name="Rokhsar D.S."/>
        </authorList>
    </citation>
    <scope>NUCLEOTIDE SEQUENCE</scope>
    <source>
        <strain evidence="2 4">I ESC-2004</strain>
    </source>
</reference>
<evidence type="ECO:0000256" key="1">
    <source>
        <dbReference type="SAM" id="MobiDB-lite"/>
    </source>
</evidence>
<dbReference type="AlphaFoldDB" id="R7V9P2"/>
<proteinExistence type="predicted"/>
<evidence type="ECO:0000313" key="4">
    <source>
        <dbReference type="Proteomes" id="UP000014760"/>
    </source>
</evidence>
<feature type="region of interest" description="Disordered" evidence="1">
    <location>
        <begin position="1"/>
        <end position="21"/>
    </location>
</feature>